<dbReference type="PANTHER" id="PTHR46847">
    <property type="entry name" value="D-ALLOSE-BINDING PERIPLASMIC PROTEIN-RELATED"/>
    <property type="match status" value="1"/>
</dbReference>
<dbReference type="Pfam" id="PF13407">
    <property type="entry name" value="Peripla_BP_4"/>
    <property type="match status" value="1"/>
</dbReference>
<evidence type="ECO:0000256" key="2">
    <source>
        <dbReference type="ARBA" id="ARBA00007639"/>
    </source>
</evidence>
<dbReference type="PANTHER" id="PTHR46847:SF1">
    <property type="entry name" value="D-ALLOSE-BINDING PERIPLASMIC PROTEIN-RELATED"/>
    <property type="match status" value="1"/>
</dbReference>
<feature type="domain" description="Periplasmic binding protein" evidence="4">
    <location>
        <begin position="32"/>
        <end position="285"/>
    </location>
</feature>
<keyword evidence="6" id="KW-1185">Reference proteome</keyword>
<dbReference type="OrthoDB" id="569491at2"/>
<keyword evidence="3" id="KW-0732">Signal</keyword>
<dbReference type="Proteomes" id="UP000199158">
    <property type="component" value="Unassembled WGS sequence"/>
</dbReference>
<dbReference type="SUPFAM" id="SSF53822">
    <property type="entry name" value="Periplasmic binding protein-like I"/>
    <property type="match status" value="1"/>
</dbReference>
<dbReference type="STRING" id="474960.SAMN05216180_0137"/>
<comment type="similarity">
    <text evidence="2">Belongs to the bacterial solute-binding protein 2 family.</text>
</comment>
<organism evidence="5 6">
    <name type="scientific">Hydrogenoanaerobacterium saccharovorans</name>
    <dbReference type="NCBI Taxonomy" id="474960"/>
    <lineage>
        <taxon>Bacteria</taxon>
        <taxon>Bacillati</taxon>
        <taxon>Bacillota</taxon>
        <taxon>Clostridia</taxon>
        <taxon>Eubacteriales</taxon>
        <taxon>Oscillospiraceae</taxon>
        <taxon>Hydrogenoanaerobacterium</taxon>
    </lineage>
</organism>
<dbReference type="Gene3D" id="3.40.50.2300">
    <property type="match status" value="2"/>
</dbReference>
<dbReference type="GO" id="GO:0030313">
    <property type="term" value="C:cell envelope"/>
    <property type="evidence" value="ECO:0007669"/>
    <property type="project" value="UniProtKB-SubCell"/>
</dbReference>
<dbReference type="InterPro" id="IPR028082">
    <property type="entry name" value="Peripla_BP_I"/>
</dbReference>
<dbReference type="PROSITE" id="PS51257">
    <property type="entry name" value="PROKAR_LIPOPROTEIN"/>
    <property type="match status" value="1"/>
</dbReference>
<name>A0A1H7YNF1_9FIRM</name>
<protein>
    <submittedName>
        <fullName evidence="5">Monosaccharide ABC transporter substrate-binding protein, CUT2 family</fullName>
    </submittedName>
</protein>
<sequence>MVRRITATLMTVLLVIVLVSCSTVKKEYQVDLIVKSTDSDFWGSVYDGAKAAGAKYNINLRFLGPDEEKNYRNQVRIIEQSAARKPDAIILAAADYSIMTKPMENAVDAGIPVIMLDSAVDSDRWKSFVSTDNTNAGAVLAAEVAKRVDKSDAKIGVISFVKNSSPSQERYSGFTNYITQNTRMSIASTVYCDSDIDLARKLTLEMIKNSPDITVIVGLNAQAATGAARALAELGRKDVFLAAIDCTVEQAAYMEQDILKVAVLQNPYLMGYFSVQTTYKVLKKELVEKNIATDVCVVDKENMFSEEVQQLIFPFY</sequence>
<proteinExistence type="inferred from homology"/>
<evidence type="ECO:0000313" key="6">
    <source>
        <dbReference type="Proteomes" id="UP000199158"/>
    </source>
</evidence>
<comment type="subcellular location">
    <subcellularLocation>
        <location evidence="1">Cell envelope</location>
    </subcellularLocation>
</comment>
<dbReference type="AlphaFoldDB" id="A0A1H7YNF1"/>
<accession>A0A1H7YNF1</accession>
<dbReference type="GO" id="GO:0030246">
    <property type="term" value="F:carbohydrate binding"/>
    <property type="evidence" value="ECO:0007669"/>
    <property type="project" value="UniProtKB-ARBA"/>
</dbReference>
<evidence type="ECO:0000259" key="4">
    <source>
        <dbReference type="Pfam" id="PF13407"/>
    </source>
</evidence>
<evidence type="ECO:0000256" key="3">
    <source>
        <dbReference type="ARBA" id="ARBA00022729"/>
    </source>
</evidence>
<evidence type="ECO:0000256" key="1">
    <source>
        <dbReference type="ARBA" id="ARBA00004196"/>
    </source>
</evidence>
<dbReference type="InterPro" id="IPR025997">
    <property type="entry name" value="SBP_2_dom"/>
</dbReference>
<dbReference type="RefSeq" id="WP_092750655.1">
    <property type="nucleotide sequence ID" value="NZ_FOCG01000001.1"/>
</dbReference>
<gene>
    <name evidence="5" type="ORF">SAMN05216180_0137</name>
</gene>
<dbReference type="EMBL" id="FOCG01000001">
    <property type="protein sequence ID" value="SEM47471.1"/>
    <property type="molecule type" value="Genomic_DNA"/>
</dbReference>
<evidence type="ECO:0000313" key="5">
    <source>
        <dbReference type="EMBL" id="SEM47471.1"/>
    </source>
</evidence>
<reference evidence="5 6" key="1">
    <citation type="submission" date="2016-10" db="EMBL/GenBank/DDBJ databases">
        <authorList>
            <person name="de Groot N.N."/>
        </authorList>
    </citation>
    <scope>NUCLEOTIDE SEQUENCE [LARGE SCALE GENOMIC DNA]</scope>
    <source>
        <strain evidence="5 6">CGMCC 1.5070</strain>
    </source>
</reference>